<dbReference type="GO" id="GO:0003677">
    <property type="term" value="F:DNA binding"/>
    <property type="evidence" value="ECO:0007669"/>
    <property type="project" value="InterPro"/>
</dbReference>
<dbReference type="RefSeq" id="WP_062623829.1">
    <property type="nucleotide sequence ID" value="NZ_CAXOUE010000018.1"/>
</dbReference>
<evidence type="ECO:0000313" key="2">
    <source>
        <dbReference type="Proteomes" id="UP000075816"/>
    </source>
</evidence>
<comment type="caution">
    <text evidence="1">The sequence shown here is derived from an EMBL/GenBank/DDBJ whole genome shotgun (WGS) entry which is preliminary data.</text>
</comment>
<dbReference type="EMBL" id="LVEA01000107">
    <property type="protein sequence ID" value="KYL00480.1"/>
    <property type="molecule type" value="Genomic_DNA"/>
</dbReference>
<dbReference type="InterPro" id="IPR010982">
    <property type="entry name" value="Lambda_DNA-bd_dom_sf"/>
</dbReference>
<dbReference type="Pfam" id="PF08667">
    <property type="entry name" value="BetR"/>
    <property type="match status" value="1"/>
</dbReference>
<dbReference type="InterPro" id="IPR001387">
    <property type="entry name" value="Cro/C1-type_HTH"/>
</dbReference>
<accession>A0A162IGN2</accession>
<protein>
    <submittedName>
        <fullName evidence="1">Uncharacterized protein</fullName>
    </submittedName>
</protein>
<dbReference type="InterPro" id="IPR013975">
    <property type="entry name" value="Tscrpt_reg_BetR_N"/>
</dbReference>
<sequence length="66" mass="7752">MEKNLLKSKVFERGKKMEELYRGIHISKSAMYRKMNGESCFTLKEIKGIVEFLGLSKEEMNAIFFN</sequence>
<dbReference type="GeneID" id="75076322"/>
<name>A0A162IGN2_9FUSO</name>
<proteinExistence type="predicted"/>
<evidence type="ECO:0000313" key="1">
    <source>
        <dbReference type="EMBL" id="KYL00480.1"/>
    </source>
</evidence>
<gene>
    <name evidence="1" type="ORF">A2J07_08260</name>
</gene>
<dbReference type="SUPFAM" id="SSF47413">
    <property type="entry name" value="lambda repressor-like DNA-binding domains"/>
    <property type="match status" value="1"/>
</dbReference>
<dbReference type="CDD" id="cd00093">
    <property type="entry name" value="HTH_XRE"/>
    <property type="match status" value="1"/>
</dbReference>
<reference evidence="1 2" key="1">
    <citation type="submission" date="2016-03" db="EMBL/GenBank/DDBJ databases">
        <title>Comparative genomics of human isolates of Fusobacterium necrophorum.</title>
        <authorList>
            <person name="Jensen A."/>
            <person name="Bank S."/>
            <person name="Andersen P.S."/>
            <person name="Kristensen L.H."/>
            <person name="Prag J."/>
        </authorList>
    </citation>
    <scope>NUCLEOTIDE SEQUENCE [LARGE SCALE GENOMIC DNA]</scope>
    <source>
        <strain evidence="1 2">LS_1264</strain>
    </source>
</reference>
<dbReference type="KEGG" id="fnf:BSQ88_07760"/>
<dbReference type="AlphaFoldDB" id="A0A162IGN2"/>
<dbReference type="Proteomes" id="UP000075816">
    <property type="component" value="Unassembled WGS sequence"/>
</dbReference>
<organism evidence="1 2">
    <name type="scientific">Fusobacterium necrophorum subsp. funduliforme</name>
    <dbReference type="NCBI Taxonomy" id="143387"/>
    <lineage>
        <taxon>Bacteria</taxon>
        <taxon>Fusobacteriati</taxon>
        <taxon>Fusobacteriota</taxon>
        <taxon>Fusobacteriia</taxon>
        <taxon>Fusobacteriales</taxon>
        <taxon>Fusobacteriaceae</taxon>
        <taxon>Fusobacterium</taxon>
    </lineage>
</organism>